<name>A0ABZ2IJI5_9BACT</name>
<dbReference type="EMBL" id="CP146284">
    <property type="protein sequence ID" value="WWV65701.1"/>
    <property type="molecule type" value="Genomic_DNA"/>
</dbReference>
<evidence type="ECO:0000259" key="1">
    <source>
        <dbReference type="Pfam" id="PF13590"/>
    </source>
</evidence>
<reference evidence="2 3" key="1">
    <citation type="submission" date="2024-02" db="EMBL/GenBank/DDBJ databases">
        <title>Whole genome sequencing of Parabacteroides sp. AD58.</title>
        <authorList>
            <person name="Chaplin A.V."/>
            <person name="Pikina A.P."/>
            <person name="Sokolova S.R."/>
            <person name="Korostin D.O."/>
            <person name="Efimov B.A."/>
        </authorList>
    </citation>
    <scope>NUCLEOTIDE SEQUENCE [LARGE SCALE GENOMIC DNA]</scope>
    <source>
        <strain evidence="2 3">AD58</strain>
    </source>
</reference>
<keyword evidence="3" id="KW-1185">Reference proteome</keyword>
<dbReference type="Pfam" id="PF13590">
    <property type="entry name" value="DUF4136"/>
    <property type="match status" value="1"/>
</dbReference>
<dbReference type="Gene3D" id="3.30.160.670">
    <property type="match status" value="1"/>
</dbReference>
<protein>
    <submittedName>
        <fullName evidence="2">DUF4136 domain-containing protein</fullName>
    </submittedName>
</protein>
<gene>
    <name evidence="2" type="ORF">NEE14_011940</name>
</gene>
<organism evidence="2 3">
    <name type="scientific">Parabacteroides absconsus</name>
    <dbReference type="NCBI Taxonomy" id="2951805"/>
    <lineage>
        <taxon>Bacteria</taxon>
        <taxon>Pseudomonadati</taxon>
        <taxon>Bacteroidota</taxon>
        <taxon>Bacteroidia</taxon>
        <taxon>Bacteroidales</taxon>
        <taxon>Tannerellaceae</taxon>
        <taxon>Parabacteroides</taxon>
    </lineage>
</organism>
<sequence length="209" mass="23745">MKKNILYLLFAGIALSSCEKDPDLNQLDSDFTVYTQYDDQADFASAKTYYLPDSILTAGGGLKTAYVSNENTDKLVAEVETEMNSRGYTRTDNKADADLGVQMTYIKNNVNMVGFVGGFWDGWWDPFYWGSFWTGGWYYPYPVSYSYQTGNIVLEMVDLREAESDSNRLPVIWLASSEGLTYGNSHTDVMLIQRAIQQSFEQSSYINRK</sequence>
<evidence type="ECO:0000313" key="3">
    <source>
        <dbReference type="Proteomes" id="UP001320603"/>
    </source>
</evidence>
<feature type="domain" description="DUF4136" evidence="1">
    <location>
        <begin position="33"/>
        <end position="203"/>
    </location>
</feature>
<evidence type="ECO:0000313" key="2">
    <source>
        <dbReference type="EMBL" id="WWV65701.1"/>
    </source>
</evidence>
<accession>A0ABZ2IJI5</accession>
<dbReference type="Proteomes" id="UP001320603">
    <property type="component" value="Chromosome"/>
</dbReference>
<dbReference type="InterPro" id="IPR025411">
    <property type="entry name" value="DUF4136"/>
</dbReference>
<proteinExistence type="predicted"/>
<dbReference type="RefSeq" id="WP_251966686.1">
    <property type="nucleotide sequence ID" value="NZ_CP146284.1"/>
</dbReference>
<dbReference type="PROSITE" id="PS51257">
    <property type="entry name" value="PROKAR_LIPOPROTEIN"/>
    <property type="match status" value="1"/>
</dbReference>